<evidence type="ECO:0000256" key="1">
    <source>
        <dbReference type="ARBA" id="ARBA00023015"/>
    </source>
</evidence>
<dbReference type="InterPro" id="IPR050109">
    <property type="entry name" value="HTH-type_TetR-like_transc_reg"/>
</dbReference>
<evidence type="ECO:0000259" key="5">
    <source>
        <dbReference type="PROSITE" id="PS50977"/>
    </source>
</evidence>
<keyword evidence="1" id="KW-0805">Transcription regulation</keyword>
<dbReference type="RefSeq" id="WP_083960148.1">
    <property type="nucleotide sequence ID" value="NZ_FQVN01000009.1"/>
</dbReference>
<dbReference type="SUPFAM" id="SSF48498">
    <property type="entry name" value="Tetracyclin repressor-like, C-terminal domain"/>
    <property type="match status" value="1"/>
</dbReference>
<dbReference type="InterPro" id="IPR036271">
    <property type="entry name" value="Tet_transcr_reg_TetR-rel_C_sf"/>
</dbReference>
<sequence length="227" mass="24788">MSEQARSPRERYREQTRSEAKRIAVEQLAASGPAGISLNSIARSMGITGPALYRYFAGRDELLTELIRDAYHDLADAVAGSVQGSVRRAPATRLREMATTMRDWALAQPHRYLLLFGTPVPGYAAPEETIGAAHRTMAAILDVLAELAPPELATRPRRSALDRQLAAWGERQGAGHLPPAVLRRGLAVWSRLHGVVSLEIEGHLGPMGVDGELLFRSEVDALIAEPW</sequence>
<dbReference type="SUPFAM" id="SSF46689">
    <property type="entry name" value="Homeodomain-like"/>
    <property type="match status" value="1"/>
</dbReference>
<dbReference type="Gene3D" id="1.10.357.10">
    <property type="entry name" value="Tetracycline Repressor, domain 2"/>
    <property type="match status" value="1"/>
</dbReference>
<evidence type="ECO:0000313" key="6">
    <source>
        <dbReference type="EMBL" id="SHG51013.1"/>
    </source>
</evidence>
<dbReference type="PROSITE" id="PS50977">
    <property type="entry name" value="HTH_TETR_2"/>
    <property type="match status" value="1"/>
</dbReference>
<dbReference type="PANTHER" id="PTHR30055">
    <property type="entry name" value="HTH-TYPE TRANSCRIPTIONAL REGULATOR RUTR"/>
    <property type="match status" value="1"/>
</dbReference>
<dbReference type="GO" id="GO:0000976">
    <property type="term" value="F:transcription cis-regulatory region binding"/>
    <property type="evidence" value="ECO:0007669"/>
    <property type="project" value="TreeGrafter"/>
</dbReference>
<evidence type="ECO:0000256" key="3">
    <source>
        <dbReference type="ARBA" id="ARBA00023163"/>
    </source>
</evidence>
<dbReference type="STRING" id="2017.SAMN05444320_109239"/>
<dbReference type="InterPro" id="IPR025996">
    <property type="entry name" value="MT1864/Rv1816-like_C"/>
</dbReference>
<dbReference type="InterPro" id="IPR001647">
    <property type="entry name" value="HTH_TetR"/>
</dbReference>
<dbReference type="AlphaFoldDB" id="A0A1M5KFQ2"/>
<name>A0A1M5KFQ2_STRHI</name>
<keyword evidence="2 4" id="KW-0238">DNA-binding</keyword>
<feature type="domain" description="HTH tetR-type" evidence="5">
    <location>
        <begin position="14"/>
        <end position="74"/>
    </location>
</feature>
<proteinExistence type="predicted"/>
<keyword evidence="7" id="KW-1185">Reference proteome</keyword>
<dbReference type="GO" id="GO:0003700">
    <property type="term" value="F:DNA-binding transcription factor activity"/>
    <property type="evidence" value="ECO:0007669"/>
    <property type="project" value="TreeGrafter"/>
</dbReference>
<evidence type="ECO:0000256" key="2">
    <source>
        <dbReference type="ARBA" id="ARBA00023125"/>
    </source>
</evidence>
<feature type="DNA-binding region" description="H-T-H motif" evidence="4">
    <location>
        <begin position="37"/>
        <end position="56"/>
    </location>
</feature>
<evidence type="ECO:0000256" key="4">
    <source>
        <dbReference type="PROSITE-ProRule" id="PRU00335"/>
    </source>
</evidence>
<evidence type="ECO:0000313" key="7">
    <source>
        <dbReference type="Proteomes" id="UP000184501"/>
    </source>
</evidence>
<keyword evidence="3" id="KW-0804">Transcription</keyword>
<dbReference type="InterPro" id="IPR009057">
    <property type="entry name" value="Homeodomain-like_sf"/>
</dbReference>
<dbReference type="Proteomes" id="UP000184501">
    <property type="component" value="Unassembled WGS sequence"/>
</dbReference>
<reference evidence="6 7" key="1">
    <citation type="submission" date="2016-11" db="EMBL/GenBank/DDBJ databases">
        <authorList>
            <person name="Jaros S."/>
            <person name="Januszkiewicz K."/>
            <person name="Wedrychowicz H."/>
        </authorList>
    </citation>
    <scope>NUCLEOTIDE SEQUENCE [LARGE SCALE GENOMIC DNA]</scope>
    <source>
        <strain evidence="6 7">DSM 44523</strain>
    </source>
</reference>
<protein>
    <submittedName>
        <fullName evidence="6">Transcriptional regulator, TetR family</fullName>
    </submittedName>
</protein>
<dbReference type="EMBL" id="FQVN01000009">
    <property type="protein sequence ID" value="SHG51013.1"/>
    <property type="molecule type" value="Genomic_DNA"/>
</dbReference>
<gene>
    <name evidence="6" type="ORF">SAMN05444320_109239</name>
</gene>
<dbReference type="Pfam" id="PF13305">
    <property type="entry name" value="TetR_C_33"/>
    <property type="match status" value="1"/>
</dbReference>
<dbReference type="Pfam" id="PF00440">
    <property type="entry name" value="TetR_N"/>
    <property type="match status" value="1"/>
</dbReference>
<accession>A0A1M5KFQ2</accession>
<dbReference type="PANTHER" id="PTHR30055:SF243">
    <property type="entry name" value="HTH-TYPE TRANSCRIPTIONAL REGULATOR RV1816"/>
    <property type="match status" value="1"/>
</dbReference>
<organism evidence="6 7">
    <name type="scientific">Streptoalloteichus hindustanus</name>
    <dbReference type="NCBI Taxonomy" id="2017"/>
    <lineage>
        <taxon>Bacteria</taxon>
        <taxon>Bacillati</taxon>
        <taxon>Actinomycetota</taxon>
        <taxon>Actinomycetes</taxon>
        <taxon>Pseudonocardiales</taxon>
        <taxon>Pseudonocardiaceae</taxon>
        <taxon>Streptoalloteichus</taxon>
    </lineage>
</organism>